<comment type="similarity">
    <text evidence="1">Belongs to the sigma-70 factor family. ECF subfamily.</text>
</comment>
<dbReference type="InterPro" id="IPR053812">
    <property type="entry name" value="HTH_Sigma70_ECF-like"/>
</dbReference>
<dbReference type="Pfam" id="PF07638">
    <property type="entry name" value="Sigma70_ECF"/>
    <property type="match status" value="1"/>
</dbReference>
<dbReference type="SUPFAM" id="SSF88659">
    <property type="entry name" value="Sigma3 and sigma4 domains of RNA polymerase sigma factors"/>
    <property type="match status" value="1"/>
</dbReference>
<dbReference type="InterPro" id="IPR013324">
    <property type="entry name" value="RNA_pol_sigma_r3/r4-like"/>
</dbReference>
<gene>
    <name evidence="6" type="ORF">AACH06_08615</name>
</gene>
<reference evidence="6 7" key="1">
    <citation type="submission" date="2024-04" db="EMBL/GenBank/DDBJ databases">
        <title>Novel species of the genus Ideonella isolated from streams.</title>
        <authorList>
            <person name="Lu H."/>
        </authorList>
    </citation>
    <scope>NUCLEOTIDE SEQUENCE [LARGE SCALE GENOMIC DNA]</scope>
    <source>
        <strain evidence="6 7">DXS29W</strain>
    </source>
</reference>
<dbReference type="RefSeq" id="WP_341425245.1">
    <property type="nucleotide sequence ID" value="NZ_JBBUTG010000004.1"/>
</dbReference>
<keyword evidence="4" id="KW-0804">Transcription</keyword>
<evidence type="ECO:0000256" key="3">
    <source>
        <dbReference type="ARBA" id="ARBA00023082"/>
    </source>
</evidence>
<dbReference type="InterPro" id="IPR013325">
    <property type="entry name" value="RNA_pol_sigma_r2"/>
</dbReference>
<accession>A0ABU9BPV0</accession>
<dbReference type="InterPro" id="IPR039425">
    <property type="entry name" value="RNA_pol_sigma-70-like"/>
</dbReference>
<evidence type="ECO:0000256" key="4">
    <source>
        <dbReference type="ARBA" id="ARBA00023163"/>
    </source>
</evidence>
<keyword evidence="3" id="KW-0731">Sigma factor</keyword>
<keyword evidence="7" id="KW-1185">Reference proteome</keyword>
<evidence type="ECO:0000256" key="2">
    <source>
        <dbReference type="ARBA" id="ARBA00023015"/>
    </source>
</evidence>
<dbReference type="Proteomes" id="UP001371218">
    <property type="component" value="Unassembled WGS sequence"/>
</dbReference>
<organism evidence="6 7">
    <name type="scientific">Ideonella lacteola</name>
    <dbReference type="NCBI Taxonomy" id="2984193"/>
    <lineage>
        <taxon>Bacteria</taxon>
        <taxon>Pseudomonadati</taxon>
        <taxon>Pseudomonadota</taxon>
        <taxon>Betaproteobacteria</taxon>
        <taxon>Burkholderiales</taxon>
        <taxon>Sphaerotilaceae</taxon>
        <taxon>Ideonella</taxon>
    </lineage>
</organism>
<name>A0ABU9BPV0_9BURK</name>
<feature type="domain" description="RNA polymerase sigma-70 ECF-like HTH" evidence="5">
    <location>
        <begin position="2"/>
        <end position="186"/>
    </location>
</feature>
<dbReference type="InterPro" id="IPR036388">
    <property type="entry name" value="WH-like_DNA-bd_sf"/>
</dbReference>
<dbReference type="Gene3D" id="1.10.10.10">
    <property type="entry name" value="Winged helix-like DNA-binding domain superfamily/Winged helix DNA-binding domain"/>
    <property type="match status" value="1"/>
</dbReference>
<dbReference type="InterPro" id="IPR011517">
    <property type="entry name" value="RNA_pol_sigma70_ECF-like"/>
</dbReference>
<evidence type="ECO:0000313" key="7">
    <source>
        <dbReference type="Proteomes" id="UP001371218"/>
    </source>
</evidence>
<keyword evidence="2" id="KW-0805">Transcription regulation</keyword>
<dbReference type="InterPro" id="IPR014284">
    <property type="entry name" value="RNA_pol_sigma-70_dom"/>
</dbReference>
<evidence type="ECO:0000259" key="5">
    <source>
        <dbReference type="Pfam" id="PF07638"/>
    </source>
</evidence>
<dbReference type="Gene3D" id="1.10.1740.10">
    <property type="match status" value="1"/>
</dbReference>
<sequence>MTALLQSWANGDRAALDRLIPAVYAQLRQVARSAARRERPENTLQATGLVHEAFIKLSQQRSSRWSNRYEFFSWAARVMRQILVDHARARQAQKRGGGAEHDSLDDESLSLQTTLKAPTSPWMELLALDEALNRLKALDAQQARVVELRFFGELGVEETAQCLGISTATVKREWATARAWLLRELKTTGGVI</sequence>
<dbReference type="SUPFAM" id="SSF88946">
    <property type="entry name" value="Sigma2 domain of RNA polymerase sigma factors"/>
    <property type="match status" value="1"/>
</dbReference>
<dbReference type="PANTHER" id="PTHR43133:SF39">
    <property type="entry name" value="SIMILAR TO RNA POLYMERASE SIGMA-E FACTOR"/>
    <property type="match status" value="1"/>
</dbReference>
<dbReference type="NCBIfam" id="TIGR02999">
    <property type="entry name" value="Sig-70_X6"/>
    <property type="match status" value="1"/>
</dbReference>
<protein>
    <submittedName>
        <fullName evidence="6">Sigma-70 family RNA polymerase sigma factor</fullName>
    </submittedName>
</protein>
<evidence type="ECO:0000256" key="1">
    <source>
        <dbReference type="ARBA" id="ARBA00010641"/>
    </source>
</evidence>
<evidence type="ECO:0000313" key="6">
    <source>
        <dbReference type="EMBL" id="MEK8030872.1"/>
    </source>
</evidence>
<proteinExistence type="inferred from homology"/>
<dbReference type="EMBL" id="JBBUTG010000004">
    <property type="protein sequence ID" value="MEK8030872.1"/>
    <property type="molecule type" value="Genomic_DNA"/>
</dbReference>
<dbReference type="PANTHER" id="PTHR43133">
    <property type="entry name" value="RNA POLYMERASE ECF-TYPE SIGMA FACTO"/>
    <property type="match status" value="1"/>
</dbReference>
<comment type="caution">
    <text evidence="6">The sequence shown here is derived from an EMBL/GenBank/DDBJ whole genome shotgun (WGS) entry which is preliminary data.</text>
</comment>
<dbReference type="NCBIfam" id="TIGR02937">
    <property type="entry name" value="sigma70-ECF"/>
    <property type="match status" value="1"/>
</dbReference>